<dbReference type="RefSeq" id="WP_251840621.1">
    <property type="nucleotide sequence ID" value="NZ_JACSPO010000012.1"/>
</dbReference>
<evidence type="ECO:0000256" key="3">
    <source>
        <dbReference type="ARBA" id="ARBA00022989"/>
    </source>
</evidence>
<protein>
    <submittedName>
        <fullName evidence="7">ABC transporter permease</fullName>
    </submittedName>
</protein>
<dbReference type="InterPro" id="IPR013525">
    <property type="entry name" value="ABC2_TM"/>
</dbReference>
<feature type="domain" description="ABC-2 type transporter transmembrane" evidence="6">
    <location>
        <begin position="24"/>
        <end position="222"/>
    </location>
</feature>
<proteinExistence type="predicted"/>
<dbReference type="EMBL" id="JACSPO010000012">
    <property type="protein sequence ID" value="MBD8063521.1"/>
    <property type="molecule type" value="Genomic_DNA"/>
</dbReference>
<organism evidence="7 8">
    <name type="scientific">Oceanitalea stevensii</name>
    <dbReference type="NCBI Taxonomy" id="2763072"/>
    <lineage>
        <taxon>Bacteria</taxon>
        <taxon>Bacillati</taxon>
        <taxon>Actinomycetota</taxon>
        <taxon>Actinomycetes</taxon>
        <taxon>Micrococcales</taxon>
        <taxon>Bogoriellaceae</taxon>
        <taxon>Georgenia</taxon>
    </lineage>
</organism>
<evidence type="ECO:0000313" key="8">
    <source>
        <dbReference type="Proteomes" id="UP000661894"/>
    </source>
</evidence>
<gene>
    <name evidence="7" type="ORF">H9624_14450</name>
</gene>
<feature type="transmembrane region" description="Helical" evidence="5">
    <location>
        <begin position="145"/>
        <end position="167"/>
    </location>
</feature>
<keyword evidence="4 5" id="KW-0472">Membrane</keyword>
<accession>A0ABR8Z5A3</accession>
<comment type="subcellular location">
    <subcellularLocation>
        <location evidence="1">Membrane</location>
        <topology evidence="1">Multi-pass membrane protein</topology>
    </subcellularLocation>
</comment>
<feature type="transmembrane region" description="Helical" evidence="5">
    <location>
        <begin position="33"/>
        <end position="56"/>
    </location>
</feature>
<dbReference type="InterPro" id="IPR052902">
    <property type="entry name" value="ABC-2_transporter"/>
</dbReference>
<dbReference type="PANTHER" id="PTHR43027">
    <property type="entry name" value="DOXORUBICIN RESISTANCE ABC TRANSPORTER PERMEASE PROTEIN DRRC-RELATED"/>
    <property type="match status" value="1"/>
</dbReference>
<evidence type="ECO:0000259" key="6">
    <source>
        <dbReference type="Pfam" id="PF01061"/>
    </source>
</evidence>
<keyword evidence="2 5" id="KW-0812">Transmembrane</keyword>
<evidence type="ECO:0000313" key="7">
    <source>
        <dbReference type="EMBL" id="MBD8063521.1"/>
    </source>
</evidence>
<keyword evidence="3 5" id="KW-1133">Transmembrane helix</keyword>
<keyword evidence="8" id="KW-1185">Reference proteome</keyword>
<dbReference type="Proteomes" id="UP000661894">
    <property type="component" value="Unassembled WGS sequence"/>
</dbReference>
<reference evidence="7 8" key="1">
    <citation type="submission" date="2020-08" db="EMBL/GenBank/DDBJ databases">
        <title>A Genomic Blueprint of the Chicken Gut Microbiome.</title>
        <authorList>
            <person name="Gilroy R."/>
            <person name="Ravi A."/>
            <person name="Getino M."/>
            <person name="Pursley I."/>
            <person name="Horton D.L."/>
            <person name="Alikhan N.-F."/>
            <person name="Baker D."/>
            <person name="Gharbi K."/>
            <person name="Hall N."/>
            <person name="Watson M."/>
            <person name="Adriaenssens E.M."/>
            <person name="Foster-Nyarko E."/>
            <person name="Jarju S."/>
            <person name="Secka A."/>
            <person name="Antonio M."/>
            <person name="Oren A."/>
            <person name="Chaudhuri R."/>
            <person name="La Ragione R.M."/>
            <person name="Hildebrand F."/>
            <person name="Pallen M.J."/>
        </authorList>
    </citation>
    <scope>NUCLEOTIDE SEQUENCE [LARGE SCALE GENOMIC DNA]</scope>
    <source>
        <strain evidence="7 8">Sa1BUA1</strain>
    </source>
</reference>
<feature type="transmembrane region" description="Helical" evidence="5">
    <location>
        <begin position="62"/>
        <end position="88"/>
    </location>
</feature>
<dbReference type="PANTHER" id="PTHR43027:SF2">
    <property type="entry name" value="TRANSPORT PERMEASE PROTEIN"/>
    <property type="match status" value="1"/>
</dbReference>
<evidence type="ECO:0000256" key="1">
    <source>
        <dbReference type="ARBA" id="ARBA00004141"/>
    </source>
</evidence>
<sequence length="257" mass="27474">MSETLTRPAPVQVSLWTTYTTLLRWQVAQIGPLLPLVVVVQALLAAGIIIGFGFLIPDIDPATALFLSTGAPTVLLLTIGFVIVPQGVARARTDGTFAYMRSLPLARPLLLAADLTVWLLIALPSVAVGVLVAQLRYDLDLSFDWPVLVASALLVTLMATAVGYAIAVSLQPMLAQLVTQVLVFFVLLFSPITFPASQLPGWFQTAHDVLPARPGADLLRAGLASDVFDASGRDLLVLVVWCVLGVAVTLRALVRRE</sequence>
<evidence type="ECO:0000256" key="4">
    <source>
        <dbReference type="ARBA" id="ARBA00023136"/>
    </source>
</evidence>
<feature type="transmembrane region" description="Helical" evidence="5">
    <location>
        <begin position="109"/>
        <end position="133"/>
    </location>
</feature>
<feature type="transmembrane region" description="Helical" evidence="5">
    <location>
        <begin position="174"/>
        <end position="194"/>
    </location>
</feature>
<dbReference type="Pfam" id="PF01061">
    <property type="entry name" value="ABC2_membrane"/>
    <property type="match status" value="1"/>
</dbReference>
<comment type="caution">
    <text evidence="7">The sequence shown here is derived from an EMBL/GenBank/DDBJ whole genome shotgun (WGS) entry which is preliminary data.</text>
</comment>
<evidence type="ECO:0000256" key="2">
    <source>
        <dbReference type="ARBA" id="ARBA00022692"/>
    </source>
</evidence>
<feature type="transmembrane region" description="Helical" evidence="5">
    <location>
        <begin position="235"/>
        <end position="254"/>
    </location>
</feature>
<name>A0ABR8Z5A3_9MICO</name>
<evidence type="ECO:0000256" key="5">
    <source>
        <dbReference type="SAM" id="Phobius"/>
    </source>
</evidence>